<proteinExistence type="predicted"/>
<name>A0ABY4BZJ1_9MICO</name>
<evidence type="ECO:0000313" key="2">
    <source>
        <dbReference type="Proteomes" id="UP000832097"/>
    </source>
</evidence>
<dbReference type="EMBL" id="CP094528">
    <property type="protein sequence ID" value="UOE44539.1"/>
    <property type="molecule type" value="Genomic_DNA"/>
</dbReference>
<organism evidence="1 2">
    <name type="scientific">Agromyces larvae</name>
    <dbReference type="NCBI Taxonomy" id="2929802"/>
    <lineage>
        <taxon>Bacteria</taxon>
        <taxon>Bacillati</taxon>
        <taxon>Actinomycetota</taxon>
        <taxon>Actinomycetes</taxon>
        <taxon>Micrococcales</taxon>
        <taxon>Microbacteriaceae</taxon>
        <taxon>Agromyces</taxon>
    </lineage>
</organism>
<protein>
    <submittedName>
        <fullName evidence="1">Uncharacterized protein</fullName>
    </submittedName>
</protein>
<dbReference type="Proteomes" id="UP000832097">
    <property type="component" value="Chromosome"/>
</dbReference>
<accession>A0ABY4BZJ1</accession>
<gene>
    <name evidence="1" type="ORF">MTO99_01725</name>
</gene>
<sequence>MRWDLLFDDLESQLDQEQRDEERALAIEEERLRLARLSLRERLVAMAAESDAPLRLELADGERRSIRPTGFGRDWLSGDPVGAELGPRRCVVPLAAVAAVLPTREQVRAGLVPAPPRANALQERIGLAFVLRDLSRRRTAVAVTTVEGRYHGTIDRVARDHLDLAEHDAGVPRREREVRGYRIVSFDRIVLVGFE</sequence>
<reference evidence="1 2" key="1">
    <citation type="submission" date="2022-03" db="EMBL/GenBank/DDBJ databases">
        <title>Mucilaginibacter sp. isolated from the gut of Protaetia brevitarsis seulensis larvae.</title>
        <authorList>
            <person name="Won M."/>
            <person name="Kim S.-J."/>
            <person name="Kwon S.-W."/>
        </authorList>
    </citation>
    <scope>NUCLEOTIDE SEQUENCE [LARGE SCALE GENOMIC DNA]</scope>
    <source>
        <strain evidence="1 2">CFWR-12</strain>
    </source>
</reference>
<keyword evidence="2" id="KW-1185">Reference proteome</keyword>
<dbReference type="RefSeq" id="WP_243556430.1">
    <property type="nucleotide sequence ID" value="NZ_CP094528.1"/>
</dbReference>
<evidence type="ECO:0000313" key="1">
    <source>
        <dbReference type="EMBL" id="UOE44539.1"/>
    </source>
</evidence>